<keyword evidence="7 13" id="KW-0067">ATP-binding</keyword>
<sequence length="514" mass="56941">MIKASWGGGGKGIRKVHNDEEVKALFKQVQGEVPGSPIFIMKVASQSRHLEVQLLCDQHGNVAALHSRDCSVQRRHQKIIEEGPITVAPLDTIKKLEQAARRLAKSVNYVGAATVEYLYSMETGDYYFLELNPRLQVEHPVTEWIAEVNLPAAQVAVGMGIPLWQIPEIRRFYGKENSGGYDAWRKTSVLATPFEFDLAESVRPKGHCVAVRVTSEDPDDGFKPTSGKVQAPDYSENKIHTGWLDSRIAMRVRAERPPWYLSVVGGALYKAAARSAFMVSDYVGYLEKGQIPPKHISLVNSQVSLNIEGSKYTIDMVKKGPGSYRLKMNQSEIEAEIHTLRDGGLLMQNDHDPSKLMAETPCKLLRYLVSDGSHVDADTPYVEVEVMKMCMPLLSPASGVIQFKMSEGQAMQAGELIARLDLDDPSAVRKAEPFPGSFPVLGPPTAISDKVHQKCAATLNAARMILAGYDDNIDDVVQNLLLCLDSPELPFLQWQECFAVLANRLNKDLRNKAN</sequence>
<dbReference type="Pfam" id="PF02786">
    <property type="entry name" value="CPSase_L_D2"/>
    <property type="match status" value="1"/>
</dbReference>
<keyword evidence="5 13" id="KW-0547">Nucleotide-binding</keyword>
<dbReference type="CDD" id="cd06850">
    <property type="entry name" value="biotinyl_domain"/>
    <property type="match status" value="1"/>
</dbReference>
<evidence type="ECO:0000259" key="15">
    <source>
        <dbReference type="PROSITE" id="PS50975"/>
    </source>
</evidence>
<dbReference type="InterPro" id="IPR011053">
    <property type="entry name" value="Single_hybrid_motif"/>
</dbReference>
<dbReference type="PROSITE" id="PS50975">
    <property type="entry name" value="ATP_GRASP"/>
    <property type="match status" value="1"/>
</dbReference>
<keyword evidence="8" id="KW-0443">Lipid metabolism</keyword>
<evidence type="ECO:0000256" key="1">
    <source>
        <dbReference type="ARBA" id="ARBA00001953"/>
    </source>
</evidence>
<dbReference type="Gene3D" id="3.30.1490.20">
    <property type="entry name" value="ATP-grasp fold, A domain"/>
    <property type="match status" value="1"/>
</dbReference>
<name>A0AAD5G4Z2_AMBAR</name>
<evidence type="ECO:0000256" key="8">
    <source>
        <dbReference type="ARBA" id="ARBA00023098"/>
    </source>
</evidence>
<evidence type="ECO:0000256" key="7">
    <source>
        <dbReference type="ARBA" id="ARBA00022840"/>
    </source>
</evidence>
<protein>
    <recommendedName>
        <fullName evidence="2">biotin carboxylase</fullName>
        <ecNumber evidence="2">6.3.4.14</ecNumber>
    </recommendedName>
</protein>
<dbReference type="AlphaFoldDB" id="A0AAD5G4Z2"/>
<evidence type="ECO:0000256" key="9">
    <source>
        <dbReference type="ARBA" id="ARBA00023160"/>
    </source>
</evidence>
<proteinExistence type="predicted"/>
<dbReference type="InterPro" id="IPR011761">
    <property type="entry name" value="ATP-grasp"/>
</dbReference>
<dbReference type="InterPro" id="IPR011054">
    <property type="entry name" value="Rudment_hybrid_motif"/>
</dbReference>
<dbReference type="GO" id="GO:0004075">
    <property type="term" value="F:biotin carboxylase activity"/>
    <property type="evidence" value="ECO:0007669"/>
    <property type="project" value="UniProtKB-EC"/>
</dbReference>
<evidence type="ECO:0000313" key="16">
    <source>
        <dbReference type="EMBL" id="KAI7728995.1"/>
    </source>
</evidence>
<dbReference type="InterPro" id="IPR049076">
    <property type="entry name" value="ACCA"/>
</dbReference>
<dbReference type="PROSITE" id="PS00188">
    <property type="entry name" value="BIOTIN"/>
    <property type="match status" value="1"/>
</dbReference>
<dbReference type="PROSITE" id="PS00867">
    <property type="entry name" value="CPSASE_2"/>
    <property type="match status" value="1"/>
</dbReference>
<feature type="domain" description="Lipoyl-binding" evidence="14">
    <location>
        <begin position="347"/>
        <end position="421"/>
    </location>
</feature>
<dbReference type="Gene3D" id="2.40.50.100">
    <property type="match status" value="1"/>
</dbReference>
<dbReference type="SUPFAM" id="SSF51246">
    <property type="entry name" value="Rudiment single hybrid motif"/>
    <property type="match status" value="1"/>
</dbReference>
<organism evidence="16 17">
    <name type="scientific">Ambrosia artemisiifolia</name>
    <name type="common">Common ragweed</name>
    <dbReference type="NCBI Taxonomy" id="4212"/>
    <lineage>
        <taxon>Eukaryota</taxon>
        <taxon>Viridiplantae</taxon>
        <taxon>Streptophyta</taxon>
        <taxon>Embryophyta</taxon>
        <taxon>Tracheophyta</taxon>
        <taxon>Spermatophyta</taxon>
        <taxon>Magnoliopsida</taxon>
        <taxon>eudicotyledons</taxon>
        <taxon>Gunneridae</taxon>
        <taxon>Pentapetalae</taxon>
        <taxon>asterids</taxon>
        <taxon>campanulids</taxon>
        <taxon>Asterales</taxon>
        <taxon>Asteraceae</taxon>
        <taxon>Asteroideae</taxon>
        <taxon>Heliantheae alliance</taxon>
        <taxon>Heliantheae</taxon>
        <taxon>Ambrosia</taxon>
    </lineage>
</organism>
<reference evidence="16" key="1">
    <citation type="submission" date="2022-06" db="EMBL/GenBank/DDBJ databases">
        <title>Uncovering the hologenomic basis of an extraordinary plant invasion.</title>
        <authorList>
            <person name="Bieker V.C."/>
            <person name="Martin M.D."/>
            <person name="Gilbert T."/>
            <person name="Hodgins K."/>
            <person name="Battlay P."/>
            <person name="Petersen B."/>
            <person name="Wilson J."/>
        </authorList>
    </citation>
    <scope>NUCLEOTIDE SEQUENCE</scope>
    <source>
        <strain evidence="16">AA19_3_7</strain>
        <tissue evidence="16">Leaf</tissue>
    </source>
</reference>
<evidence type="ECO:0000256" key="4">
    <source>
        <dbReference type="ARBA" id="ARBA00022598"/>
    </source>
</evidence>
<dbReference type="PROSITE" id="PS50968">
    <property type="entry name" value="BIOTINYL_LIPOYL"/>
    <property type="match status" value="1"/>
</dbReference>
<keyword evidence="9" id="KW-0275">Fatty acid biosynthesis</keyword>
<dbReference type="InterPro" id="IPR049074">
    <property type="entry name" value="ACCA_BT"/>
</dbReference>
<keyword evidence="4" id="KW-0436">Ligase</keyword>
<keyword evidence="6" id="KW-0276">Fatty acid metabolism</keyword>
<evidence type="ECO:0000259" key="14">
    <source>
        <dbReference type="PROSITE" id="PS50968"/>
    </source>
</evidence>
<dbReference type="GO" id="GO:0003989">
    <property type="term" value="F:acetyl-CoA carboxylase activity"/>
    <property type="evidence" value="ECO:0007669"/>
    <property type="project" value="UniProtKB-EC"/>
</dbReference>
<evidence type="ECO:0000256" key="2">
    <source>
        <dbReference type="ARBA" id="ARBA00013263"/>
    </source>
</evidence>
<dbReference type="Proteomes" id="UP001206925">
    <property type="component" value="Unassembled WGS sequence"/>
</dbReference>
<dbReference type="GO" id="GO:0006633">
    <property type="term" value="P:fatty acid biosynthetic process"/>
    <property type="evidence" value="ECO:0007669"/>
    <property type="project" value="UniProtKB-KW"/>
</dbReference>
<comment type="catalytic activity">
    <reaction evidence="12">
        <text>N(6)-biotinyl-L-lysyl-[protein] + hydrogencarbonate + ATP = N(6)-carboxybiotinyl-L-lysyl-[protein] + ADP + phosphate + H(+)</text>
        <dbReference type="Rhea" id="RHEA:13501"/>
        <dbReference type="Rhea" id="RHEA-COMP:10505"/>
        <dbReference type="Rhea" id="RHEA-COMP:10506"/>
        <dbReference type="ChEBI" id="CHEBI:15378"/>
        <dbReference type="ChEBI" id="CHEBI:17544"/>
        <dbReference type="ChEBI" id="CHEBI:30616"/>
        <dbReference type="ChEBI" id="CHEBI:43474"/>
        <dbReference type="ChEBI" id="CHEBI:83144"/>
        <dbReference type="ChEBI" id="CHEBI:83145"/>
        <dbReference type="ChEBI" id="CHEBI:456216"/>
        <dbReference type="EC" id="6.3.4.14"/>
    </reaction>
</comment>
<evidence type="ECO:0000256" key="13">
    <source>
        <dbReference type="PROSITE-ProRule" id="PRU00409"/>
    </source>
</evidence>
<dbReference type="InterPro" id="IPR000089">
    <property type="entry name" value="Biotin_lipoyl"/>
</dbReference>
<feature type="domain" description="ATP-grasp" evidence="15">
    <location>
        <begin position="1"/>
        <end position="161"/>
    </location>
</feature>
<evidence type="ECO:0000256" key="12">
    <source>
        <dbReference type="ARBA" id="ARBA00048600"/>
    </source>
</evidence>
<accession>A0AAD5G4Z2</accession>
<dbReference type="GO" id="GO:0005524">
    <property type="term" value="F:ATP binding"/>
    <property type="evidence" value="ECO:0007669"/>
    <property type="project" value="UniProtKB-UniRule"/>
</dbReference>
<dbReference type="SUPFAM" id="SSF51230">
    <property type="entry name" value="Single hybrid motif"/>
    <property type="match status" value="1"/>
</dbReference>
<dbReference type="FunFam" id="2.40.50.100:FF:000005">
    <property type="entry name" value="Acetyl-CoA carboxylase 1"/>
    <property type="match status" value="1"/>
</dbReference>
<dbReference type="InterPro" id="IPR001882">
    <property type="entry name" value="Biotin_BS"/>
</dbReference>
<comment type="catalytic activity">
    <reaction evidence="11">
        <text>hydrogencarbonate + acetyl-CoA + ATP = malonyl-CoA + ADP + phosphate + H(+)</text>
        <dbReference type="Rhea" id="RHEA:11308"/>
        <dbReference type="ChEBI" id="CHEBI:15378"/>
        <dbReference type="ChEBI" id="CHEBI:17544"/>
        <dbReference type="ChEBI" id="CHEBI:30616"/>
        <dbReference type="ChEBI" id="CHEBI:43474"/>
        <dbReference type="ChEBI" id="CHEBI:57288"/>
        <dbReference type="ChEBI" id="CHEBI:57384"/>
        <dbReference type="ChEBI" id="CHEBI:456216"/>
        <dbReference type="EC" id="6.4.1.2"/>
    </reaction>
</comment>
<dbReference type="Pfam" id="PF00364">
    <property type="entry name" value="Biotin_lipoyl"/>
    <property type="match status" value="1"/>
</dbReference>
<dbReference type="Gene3D" id="3.30.470.20">
    <property type="entry name" value="ATP-grasp fold, B domain"/>
    <property type="match status" value="1"/>
</dbReference>
<keyword evidence="17" id="KW-1185">Reference proteome</keyword>
<comment type="caution">
    <text evidence="16">The sequence shown here is derived from an EMBL/GenBank/DDBJ whole genome shotgun (WGS) entry which is preliminary data.</text>
</comment>
<comment type="cofactor">
    <cofactor evidence="1">
        <name>biotin</name>
        <dbReference type="ChEBI" id="CHEBI:57586"/>
    </cofactor>
</comment>
<dbReference type="PANTHER" id="PTHR45728:SF3">
    <property type="entry name" value="ACETYL-COA CARBOXYLASE"/>
    <property type="match status" value="1"/>
</dbReference>
<evidence type="ECO:0000256" key="11">
    <source>
        <dbReference type="ARBA" id="ARBA00048065"/>
    </source>
</evidence>
<dbReference type="EC" id="6.3.4.14" evidence="2"/>
<dbReference type="InterPro" id="IPR013815">
    <property type="entry name" value="ATP_grasp_subdomain_1"/>
</dbReference>
<dbReference type="InterPro" id="IPR013537">
    <property type="entry name" value="AcCoA_COase_cen"/>
</dbReference>
<dbReference type="Pfam" id="PF08326">
    <property type="entry name" value="ACC_central"/>
    <property type="match status" value="1"/>
</dbReference>
<evidence type="ECO:0000256" key="6">
    <source>
        <dbReference type="ARBA" id="ARBA00022832"/>
    </source>
</evidence>
<dbReference type="PANTHER" id="PTHR45728">
    <property type="entry name" value="ACETYL-COA CARBOXYLASE, ISOFORM A"/>
    <property type="match status" value="1"/>
</dbReference>
<keyword evidence="10" id="KW-0092">Biotin</keyword>
<evidence type="ECO:0000256" key="10">
    <source>
        <dbReference type="ARBA" id="ARBA00023267"/>
    </source>
</evidence>
<keyword evidence="3" id="KW-0444">Lipid biosynthesis</keyword>
<dbReference type="FunFam" id="3.30.1490.20:FF:000003">
    <property type="entry name" value="acetyl-CoA carboxylase isoform X1"/>
    <property type="match status" value="1"/>
</dbReference>
<dbReference type="GO" id="GO:0046872">
    <property type="term" value="F:metal ion binding"/>
    <property type="evidence" value="ECO:0007669"/>
    <property type="project" value="InterPro"/>
</dbReference>
<dbReference type="EMBL" id="JAMZMK010011093">
    <property type="protein sequence ID" value="KAI7728995.1"/>
    <property type="molecule type" value="Genomic_DNA"/>
</dbReference>
<evidence type="ECO:0000256" key="3">
    <source>
        <dbReference type="ARBA" id="ARBA00022516"/>
    </source>
</evidence>
<dbReference type="SUPFAM" id="SSF56059">
    <property type="entry name" value="Glutathione synthetase ATP-binding domain-like"/>
    <property type="match status" value="1"/>
</dbReference>
<dbReference type="InterPro" id="IPR005479">
    <property type="entry name" value="CPAse_ATP-bd"/>
</dbReference>
<dbReference type="Pfam" id="PF21385">
    <property type="entry name" value="ACCA_BT"/>
    <property type="match status" value="1"/>
</dbReference>
<evidence type="ECO:0000313" key="17">
    <source>
        <dbReference type="Proteomes" id="UP001206925"/>
    </source>
</evidence>
<gene>
    <name evidence="16" type="ORF">M8C21_023537</name>
</gene>
<evidence type="ECO:0000256" key="5">
    <source>
        <dbReference type="ARBA" id="ARBA00022741"/>
    </source>
</evidence>